<feature type="binding site" evidence="7">
    <location>
        <position position="137"/>
    </location>
    <ligand>
        <name>substrate</name>
    </ligand>
</feature>
<feature type="binding site" evidence="7">
    <location>
        <position position="223"/>
    </location>
    <ligand>
        <name>substrate</name>
    </ligand>
</feature>
<feature type="binding site" evidence="8">
    <location>
        <position position="126"/>
    </location>
    <ligand>
        <name>Zn(2+)</name>
        <dbReference type="ChEBI" id="CHEBI:29105"/>
    </ligand>
</feature>
<evidence type="ECO:0000256" key="4">
    <source>
        <dbReference type="ARBA" id="ARBA00023277"/>
    </source>
</evidence>
<dbReference type="RefSeq" id="WP_100254917.1">
    <property type="nucleotide sequence ID" value="NZ_CP024870.1"/>
</dbReference>
<reference evidence="10 11" key="1">
    <citation type="submission" date="2017-11" db="EMBL/GenBank/DDBJ databases">
        <title>Complete genome sequence of Spiroplasma clarkii CN-5 (DSM 19994).</title>
        <authorList>
            <person name="Tsai Y.-M."/>
            <person name="Chang A."/>
            <person name="Lo W.-S."/>
            <person name="Kuo C.-H."/>
        </authorList>
    </citation>
    <scope>NUCLEOTIDE SEQUENCE [LARGE SCALE GENOMIC DNA]</scope>
    <source>
        <strain evidence="10 11">CN-5</strain>
    </source>
</reference>
<feature type="binding site" evidence="7">
    <location>
        <position position="247"/>
    </location>
    <ligand>
        <name>substrate</name>
    </ligand>
</feature>
<dbReference type="NCBIfam" id="TIGR00221">
    <property type="entry name" value="nagA"/>
    <property type="match status" value="1"/>
</dbReference>
<dbReference type="InterPro" id="IPR032466">
    <property type="entry name" value="Metal_Hydrolase"/>
</dbReference>
<keyword evidence="11" id="KW-1185">Reference proteome</keyword>
<dbReference type="PANTHER" id="PTHR11113:SF14">
    <property type="entry name" value="N-ACETYLGLUCOSAMINE-6-PHOSPHATE DEACETYLASE"/>
    <property type="match status" value="1"/>
</dbReference>
<name>A0A2K8KLD4_9MOLU</name>
<proteinExistence type="inferred from homology"/>
<dbReference type="InterPro" id="IPR003764">
    <property type="entry name" value="GlcNAc_6-P_deAcase"/>
</dbReference>
<keyword evidence="2 8" id="KW-0479">Metal-binding</keyword>
<evidence type="ECO:0000259" key="9">
    <source>
        <dbReference type="Pfam" id="PF01979"/>
    </source>
</evidence>
<evidence type="ECO:0000313" key="11">
    <source>
        <dbReference type="Proteomes" id="UP000231179"/>
    </source>
</evidence>
<keyword evidence="4 5" id="KW-0119">Carbohydrate metabolism</keyword>
<dbReference type="Pfam" id="PF01979">
    <property type="entry name" value="Amidohydro_1"/>
    <property type="match status" value="1"/>
</dbReference>
<evidence type="ECO:0000256" key="2">
    <source>
        <dbReference type="ARBA" id="ARBA00022723"/>
    </source>
</evidence>
<feature type="binding site" evidence="8">
    <location>
        <position position="212"/>
    </location>
    <ligand>
        <name>Zn(2+)</name>
        <dbReference type="ChEBI" id="CHEBI:29105"/>
    </ligand>
</feature>
<feature type="active site" description="Proton donor/acceptor" evidence="6">
    <location>
        <position position="270"/>
    </location>
</feature>
<accession>A0A2K8KLD4</accession>
<feature type="domain" description="Amidohydrolase-related" evidence="9">
    <location>
        <begin position="46"/>
        <end position="377"/>
    </location>
</feature>
<dbReference type="GO" id="GO:0006046">
    <property type="term" value="P:N-acetylglucosamine catabolic process"/>
    <property type="evidence" value="ECO:0007669"/>
    <property type="project" value="TreeGrafter"/>
</dbReference>
<comment type="similarity">
    <text evidence="1 5">Belongs to the metallo-dependent hydrolases superfamily. NagA family.</text>
</comment>
<evidence type="ECO:0000256" key="1">
    <source>
        <dbReference type="ARBA" id="ARBA00010716"/>
    </source>
</evidence>
<sequence>MIVKNGKIVLEDKVIEQGWIKIEDSKIVQIEAGTTDLPGLDVEGKWILPGFIDCHVHGGYGVDFEFGDAKRFEHFSKNIVQEGVTTYVQASVTNSTANNLKYLTEFQNFMQQKDSQVGKCLGAHFEGPFISPDKKGAHELSLLQKPTIAELQKLMEVNPQLVKIITYAPELQNGEFTESLLANQILPSAGHSNILFKDFEMHHKQGIKHLTHLYNGMSGISQRDPGLAAAGLYYDDVLCELITDGIHVDVETIKLTYKIKGYQGICIITDAVNAKGLPDGNYKLGNLNVTKTGIKVFLSDSGTLAGAGATYDHNVRVMLKTISNLKMNELIYMTSINIAKQLGIFEQTGSITVGKKADLVILDKNFEVVKTFVDGDIKFEREKK</sequence>
<comment type="cofactor">
    <cofactor evidence="8">
        <name>a divalent metal cation</name>
        <dbReference type="ChEBI" id="CHEBI:60240"/>
    </cofactor>
    <text evidence="8">Binds 1 divalent metal cation per subunit.</text>
</comment>
<protein>
    <submittedName>
        <fullName evidence="10">N-acetylglucosamine-6-phosphate deacetylase</fullName>
    </submittedName>
</protein>
<evidence type="ECO:0000256" key="5">
    <source>
        <dbReference type="PIRNR" id="PIRNR038994"/>
    </source>
</evidence>
<evidence type="ECO:0000256" key="3">
    <source>
        <dbReference type="ARBA" id="ARBA00022801"/>
    </source>
</evidence>
<dbReference type="PIRSF" id="PIRSF038994">
    <property type="entry name" value="NagA"/>
    <property type="match status" value="1"/>
</dbReference>
<gene>
    <name evidence="10" type="primary">nagA</name>
    <name evidence="10" type="ORF">SCLAR_v1c10790</name>
</gene>
<organism evidence="10 11">
    <name type="scientific">Spiroplasma clarkii</name>
    <dbReference type="NCBI Taxonomy" id="2139"/>
    <lineage>
        <taxon>Bacteria</taxon>
        <taxon>Bacillati</taxon>
        <taxon>Mycoplasmatota</taxon>
        <taxon>Mollicutes</taxon>
        <taxon>Entomoplasmatales</taxon>
        <taxon>Spiroplasmataceae</taxon>
        <taxon>Spiroplasma</taxon>
    </lineage>
</organism>
<evidence type="ECO:0000256" key="8">
    <source>
        <dbReference type="PIRSR" id="PIRSR038994-3"/>
    </source>
</evidence>
<evidence type="ECO:0000256" key="7">
    <source>
        <dbReference type="PIRSR" id="PIRSR038994-2"/>
    </source>
</evidence>
<dbReference type="AlphaFoldDB" id="A0A2K8KLD4"/>
<evidence type="ECO:0000313" key="10">
    <source>
        <dbReference type="EMBL" id="ATX71379.1"/>
    </source>
</evidence>
<dbReference type="Gene3D" id="2.30.40.10">
    <property type="entry name" value="Urease, subunit C, domain 1"/>
    <property type="match status" value="1"/>
</dbReference>
<dbReference type="Proteomes" id="UP000231179">
    <property type="component" value="Chromosome"/>
</dbReference>
<dbReference type="Gene3D" id="3.20.20.140">
    <property type="entry name" value="Metal-dependent hydrolases"/>
    <property type="match status" value="1"/>
</dbReference>
<evidence type="ECO:0000256" key="6">
    <source>
        <dbReference type="PIRSR" id="PIRSR038994-1"/>
    </source>
</evidence>
<feature type="binding site" evidence="7">
    <location>
        <begin position="215"/>
        <end position="216"/>
    </location>
    <ligand>
        <name>substrate</name>
    </ligand>
</feature>
<dbReference type="GO" id="GO:0046872">
    <property type="term" value="F:metal ion binding"/>
    <property type="evidence" value="ECO:0007669"/>
    <property type="project" value="UniProtKB-KW"/>
</dbReference>
<keyword evidence="3 5" id="KW-0378">Hydrolase</keyword>
<feature type="binding site" evidence="8">
    <location>
        <position position="191"/>
    </location>
    <ligand>
        <name>Zn(2+)</name>
        <dbReference type="ChEBI" id="CHEBI:29105"/>
    </ligand>
</feature>
<dbReference type="CDD" id="cd00854">
    <property type="entry name" value="NagA"/>
    <property type="match status" value="1"/>
</dbReference>
<dbReference type="PANTHER" id="PTHR11113">
    <property type="entry name" value="N-ACETYLGLUCOSAMINE-6-PHOSPHATE DEACETYLASE"/>
    <property type="match status" value="1"/>
</dbReference>
<dbReference type="SUPFAM" id="SSF51556">
    <property type="entry name" value="Metallo-dependent hydrolases"/>
    <property type="match status" value="1"/>
</dbReference>
<dbReference type="GO" id="GO:0008448">
    <property type="term" value="F:N-acetylglucosamine-6-phosphate deacetylase activity"/>
    <property type="evidence" value="ECO:0007669"/>
    <property type="project" value="InterPro"/>
</dbReference>
<dbReference type="EMBL" id="CP024870">
    <property type="protein sequence ID" value="ATX71379.1"/>
    <property type="molecule type" value="Genomic_DNA"/>
</dbReference>
<dbReference type="InterPro" id="IPR011059">
    <property type="entry name" value="Metal-dep_hydrolase_composite"/>
</dbReference>
<dbReference type="SUPFAM" id="SSF51338">
    <property type="entry name" value="Composite domain of metallo-dependent hydrolases"/>
    <property type="match status" value="1"/>
</dbReference>
<dbReference type="InterPro" id="IPR006680">
    <property type="entry name" value="Amidohydro-rel"/>
</dbReference>
<feature type="binding site" evidence="7">
    <location>
        <begin position="304"/>
        <end position="306"/>
    </location>
    <ligand>
        <name>substrate</name>
    </ligand>
</feature>